<comment type="caution">
    <text evidence="1">The sequence shown here is derived from an EMBL/GenBank/DDBJ whole genome shotgun (WGS) entry which is preliminary data.</text>
</comment>
<sequence>MNIADIAVSSYIPPLLIVEGHLEVCFLAKRNSCLDYSKPPKKSAVQESVQNPLPVSGFFLFPAVEADV</sequence>
<dbReference type="Proteomes" id="UP001154420">
    <property type="component" value="Unassembled WGS sequence"/>
</dbReference>
<proteinExistence type="predicted"/>
<gene>
    <name evidence="1" type="ORF">D5281_22200</name>
</gene>
<dbReference type="EMBL" id="QZDT01000070">
    <property type="protein sequence ID" value="NBJ95185.1"/>
    <property type="molecule type" value="Genomic_DNA"/>
</dbReference>
<dbReference type="AlphaFoldDB" id="A0A9X5GUT6"/>
<evidence type="ECO:0000313" key="2">
    <source>
        <dbReference type="Proteomes" id="UP001154420"/>
    </source>
</evidence>
<evidence type="ECO:0000313" key="1">
    <source>
        <dbReference type="EMBL" id="NBJ95185.1"/>
    </source>
</evidence>
<accession>A0A9X5GUT6</accession>
<reference evidence="1" key="1">
    <citation type="submission" date="2018-09" db="EMBL/GenBank/DDBJ databases">
        <title>Murine metabolic-syndrome-specific gut microbial biobank.</title>
        <authorList>
            <person name="Liu C."/>
        </authorList>
    </citation>
    <scope>NUCLEOTIDE SEQUENCE</scope>
    <source>
        <strain evidence="1">D42-62</strain>
    </source>
</reference>
<keyword evidence="2" id="KW-1185">Reference proteome</keyword>
<name>A0A9X5GUT6_9FIRM</name>
<organism evidence="1 2">
    <name type="scientific">Parablautia muri</name>
    <dbReference type="NCBI Taxonomy" id="2320879"/>
    <lineage>
        <taxon>Bacteria</taxon>
        <taxon>Bacillati</taxon>
        <taxon>Bacillota</taxon>
        <taxon>Clostridia</taxon>
        <taxon>Lachnospirales</taxon>
        <taxon>Lachnospiraceae</taxon>
        <taxon>Parablautia</taxon>
    </lineage>
</organism>
<protein>
    <submittedName>
        <fullName evidence="1">Uncharacterized protein</fullName>
    </submittedName>
</protein>